<sequence>MTIIHKSGNTHKDANGLSIWELPNTHDNPAYFTENSEPQIAIEGANITDVGTEFFEEVRGSYKQDKNFNILTSLLEISFKYTALDNSLYNI</sequence>
<organism evidence="1 2">
    <name type="scientific">Austropuccinia psidii MF-1</name>
    <dbReference type="NCBI Taxonomy" id="1389203"/>
    <lineage>
        <taxon>Eukaryota</taxon>
        <taxon>Fungi</taxon>
        <taxon>Dikarya</taxon>
        <taxon>Basidiomycota</taxon>
        <taxon>Pucciniomycotina</taxon>
        <taxon>Pucciniomycetes</taxon>
        <taxon>Pucciniales</taxon>
        <taxon>Sphaerophragmiaceae</taxon>
        <taxon>Austropuccinia</taxon>
    </lineage>
</organism>
<protein>
    <submittedName>
        <fullName evidence="1">Uncharacterized protein</fullName>
    </submittedName>
</protein>
<evidence type="ECO:0000313" key="1">
    <source>
        <dbReference type="EMBL" id="MBW0498426.1"/>
    </source>
</evidence>
<reference evidence="1" key="1">
    <citation type="submission" date="2021-03" db="EMBL/GenBank/DDBJ databases">
        <title>Draft genome sequence of rust myrtle Austropuccinia psidii MF-1, a brazilian biotype.</title>
        <authorList>
            <person name="Quecine M.C."/>
            <person name="Pachon D.M.R."/>
            <person name="Bonatelli M.L."/>
            <person name="Correr F.H."/>
            <person name="Franceschini L.M."/>
            <person name="Leite T.F."/>
            <person name="Margarido G.R.A."/>
            <person name="Almeida C.A."/>
            <person name="Ferrarezi J.A."/>
            <person name="Labate C.A."/>
        </authorList>
    </citation>
    <scope>NUCLEOTIDE SEQUENCE</scope>
    <source>
        <strain evidence="1">MF-1</strain>
    </source>
</reference>
<dbReference type="AlphaFoldDB" id="A0A9Q3DDF5"/>
<keyword evidence="2" id="KW-1185">Reference proteome</keyword>
<proteinExistence type="predicted"/>
<evidence type="ECO:0000313" key="2">
    <source>
        <dbReference type="Proteomes" id="UP000765509"/>
    </source>
</evidence>
<comment type="caution">
    <text evidence="1">The sequence shown here is derived from an EMBL/GenBank/DDBJ whole genome shotgun (WGS) entry which is preliminary data.</text>
</comment>
<gene>
    <name evidence="1" type="ORF">O181_038141</name>
</gene>
<name>A0A9Q3DDF5_9BASI</name>
<dbReference type="EMBL" id="AVOT02014722">
    <property type="protein sequence ID" value="MBW0498426.1"/>
    <property type="molecule type" value="Genomic_DNA"/>
</dbReference>
<dbReference type="Proteomes" id="UP000765509">
    <property type="component" value="Unassembled WGS sequence"/>
</dbReference>
<accession>A0A9Q3DDF5</accession>